<name>A0A9P5CUQ2_CRYP1</name>
<evidence type="ECO:0000256" key="1">
    <source>
        <dbReference type="SAM" id="SignalP"/>
    </source>
</evidence>
<sequence length="70" mass="6976">MLFTKIAAACGLAAVANAHMYLAKPARFATPSATNGPISSSDYPCQATGSVTYSSDTVDGSGATEMALGS</sequence>
<comment type="caution">
    <text evidence="2">The sequence shown here is derived from an EMBL/GenBank/DDBJ whole genome shotgun (WGS) entry which is preliminary data.</text>
</comment>
<proteinExistence type="predicted"/>
<dbReference type="OrthoDB" id="2342176at2759"/>
<dbReference type="EMBL" id="MU032344">
    <property type="protein sequence ID" value="KAF3770837.1"/>
    <property type="molecule type" value="Genomic_DNA"/>
</dbReference>
<gene>
    <name evidence="2" type="ORF">M406DRAFT_320529</name>
</gene>
<dbReference type="GeneID" id="63836533"/>
<accession>A0A9P5CUQ2</accession>
<organism evidence="2 3">
    <name type="scientific">Cryphonectria parasitica (strain ATCC 38755 / EP155)</name>
    <dbReference type="NCBI Taxonomy" id="660469"/>
    <lineage>
        <taxon>Eukaryota</taxon>
        <taxon>Fungi</taxon>
        <taxon>Dikarya</taxon>
        <taxon>Ascomycota</taxon>
        <taxon>Pezizomycotina</taxon>
        <taxon>Sordariomycetes</taxon>
        <taxon>Sordariomycetidae</taxon>
        <taxon>Diaporthales</taxon>
        <taxon>Cryphonectriaceae</taxon>
        <taxon>Cryphonectria-Endothia species complex</taxon>
        <taxon>Cryphonectria</taxon>
    </lineage>
</organism>
<feature type="chain" id="PRO_5040455804" evidence="1">
    <location>
        <begin position="19"/>
        <end position="70"/>
    </location>
</feature>
<keyword evidence="1" id="KW-0732">Signal</keyword>
<dbReference type="RefSeq" id="XP_040781798.1">
    <property type="nucleotide sequence ID" value="XM_040919404.1"/>
</dbReference>
<dbReference type="AlphaFoldDB" id="A0A9P5CUQ2"/>
<reference evidence="2" key="1">
    <citation type="journal article" date="2020" name="Phytopathology">
        <title>Genome sequence of the chestnut blight fungus Cryphonectria parasitica EP155: A fundamental resource for an archetypical invasive plant pathogen.</title>
        <authorList>
            <person name="Crouch J.A."/>
            <person name="Dawe A."/>
            <person name="Aerts A."/>
            <person name="Barry K."/>
            <person name="Churchill A.C.L."/>
            <person name="Grimwood J."/>
            <person name="Hillman B."/>
            <person name="Milgroom M.G."/>
            <person name="Pangilinan J."/>
            <person name="Smith M."/>
            <person name="Salamov A."/>
            <person name="Schmutz J."/>
            <person name="Yadav J."/>
            <person name="Grigoriev I.V."/>
            <person name="Nuss D."/>
        </authorList>
    </citation>
    <scope>NUCLEOTIDE SEQUENCE</scope>
    <source>
        <strain evidence="2">EP155</strain>
    </source>
</reference>
<evidence type="ECO:0000313" key="3">
    <source>
        <dbReference type="Proteomes" id="UP000803844"/>
    </source>
</evidence>
<dbReference type="Proteomes" id="UP000803844">
    <property type="component" value="Unassembled WGS sequence"/>
</dbReference>
<evidence type="ECO:0000313" key="2">
    <source>
        <dbReference type="EMBL" id="KAF3770837.1"/>
    </source>
</evidence>
<feature type="signal peptide" evidence="1">
    <location>
        <begin position="1"/>
        <end position="18"/>
    </location>
</feature>
<keyword evidence="3" id="KW-1185">Reference proteome</keyword>
<protein>
    <submittedName>
        <fullName evidence="2">Uncharacterized protein</fullName>
    </submittedName>
</protein>
<feature type="non-terminal residue" evidence="2">
    <location>
        <position position="70"/>
    </location>
</feature>